<organism evidence="3 4">
    <name type="scientific">Leucosporidium creatinivorum</name>
    <dbReference type="NCBI Taxonomy" id="106004"/>
    <lineage>
        <taxon>Eukaryota</taxon>
        <taxon>Fungi</taxon>
        <taxon>Dikarya</taxon>
        <taxon>Basidiomycota</taxon>
        <taxon>Pucciniomycotina</taxon>
        <taxon>Microbotryomycetes</taxon>
        <taxon>Leucosporidiales</taxon>
        <taxon>Leucosporidium</taxon>
    </lineage>
</organism>
<keyword evidence="4" id="KW-1185">Reference proteome</keyword>
<name>A0A1Y2EPK8_9BASI</name>
<comment type="caution">
    <text evidence="3">The sequence shown here is derived from an EMBL/GenBank/DDBJ whole genome shotgun (WGS) entry which is preliminary data.</text>
</comment>
<feature type="compositionally biased region" description="Low complexity" evidence="1">
    <location>
        <begin position="368"/>
        <end position="382"/>
    </location>
</feature>
<feature type="compositionally biased region" description="Basic and acidic residues" evidence="1">
    <location>
        <begin position="128"/>
        <end position="138"/>
    </location>
</feature>
<feature type="region of interest" description="Disordered" evidence="1">
    <location>
        <begin position="71"/>
        <end position="93"/>
    </location>
</feature>
<feature type="compositionally biased region" description="Pro residues" evidence="1">
    <location>
        <begin position="383"/>
        <end position="396"/>
    </location>
</feature>
<accession>A0A1Y2EPK8</accession>
<feature type="compositionally biased region" description="Low complexity" evidence="1">
    <location>
        <begin position="331"/>
        <end position="344"/>
    </location>
</feature>
<proteinExistence type="predicted"/>
<reference evidence="3 4" key="1">
    <citation type="submission" date="2016-07" db="EMBL/GenBank/DDBJ databases">
        <title>Pervasive Adenine N6-methylation of Active Genes in Fungi.</title>
        <authorList>
            <consortium name="DOE Joint Genome Institute"/>
            <person name="Mondo S.J."/>
            <person name="Dannebaum R.O."/>
            <person name="Kuo R.C."/>
            <person name="Labutti K."/>
            <person name="Haridas S."/>
            <person name="Kuo A."/>
            <person name="Salamov A."/>
            <person name="Ahrendt S.R."/>
            <person name="Lipzen A."/>
            <person name="Sullivan W."/>
            <person name="Andreopoulos W.B."/>
            <person name="Clum A."/>
            <person name="Lindquist E."/>
            <person name="Daum C."/>
            <person name="Ramamoorthy G.K."/>
            <person name="Gryganskyi A."/>
            <person name="Culley D."/>
            <person name="Magnuson J.K."/>
            <person name="James T.Y."/>
            <person name="O'Malley M.A."/>
            <person name="Stajich J.E."/>
            <person name="Spatafora J.W."/>
            <person name="Visel A."/>
            <person name="Grigoriev I.V."/>
        </authorList>
    </citation>
    <scope>NUCLEOTIDE SEQUENCE [LARGE SCALE GENOMIC DNA]</scope>
    <source>
        <strain evidence="3 4">62-1032</strain>
    </source>
</reference>
<feature type="compositionally biased region" description="Low complexity" evidence="1">
    <location>
        <begin position="313"/>
        <end position="322"/>
    </location>
</feature>
<evidence type="ECO:0000256" key="1">
    <source>
        <dbReference type="SAM" id="MobiDB-lite"/>
    </source>
</evidence>
<feature type="region of interest" description="Disordered" evidence="1">
    <location>
        <begin position="115"/>
        <end position="409"/>
    </location>
</feature>
<dbReference type="Proteomes" id="UP000193467">
    <property type="component" value="Unassembled WGS sequence"/>
</dbReference>
<dbReference type="AlphaFoldDB" id="A0A1Y2EPK8"/>
<evidence type="ECO:0000313" key="3">
    <source>
        <dbReference type="EMBL" id="ORY73214.1"/>
    </source>
</evidence>
<dbReference type="EMBL" id="MCGR01000047">
    <property type="protein sequence ID" value="ORY73214.1"/>
    <property type="molecule type" value="Genomic_DNA"/>
</dbReference>
<evidence type="ECO:0000256" key="2">
    <source>
        <dbReference type="SAM" id="Phobius"/>
    </source>
</evidence>
<feature type="non-terminal residue" evidence="3">
    <location>
        <position position="443"/>
    </location>
</feature>
<gene>
    <name evidence="3" type="ORF">BCR35DRAFT_307228</name>
</gene>
<feature type="compositionally biased region" description="Acidic residues" evidence="1">
    <location>
        <begin position="139"/>
        <end position="154"/>
    </location>
</feature>
<evidence type="ECO:0000313" key="4">
    <source>
        <dbReference type="Proteomes" id="UP000193467"/>
    </source>
</evidence>
<dbReference type="InParanoid" id="A0A1Y2EPK8"/>
<feature type="compositionally biased region" description="Basic and acidic residues" evidence="1">
    <location>
        <begin position="198"/>
        <end position="208"/>
    </location>
</feature>
<protein>
    <submittedName>
        <fullName evidence="3">Uncharacterized protein</fullName>
    </submittedName>
</protein>
<feature type="transmembrane region" description="Helical" evidence="2">
    <location>
        <begin position="36"/>
        <end position="57"/>
    </location>
</feature>
<keyword evidence="2" id="KW-0812">Transmembrane</keyword>
<feature type="compositionally biased region" description="Low complexity" evidence="1">
    <location>
        <begin position="272"/>
        <end position="286"/>
    </location>
</feature>
<sequence length="443" mass="48191">MAEDPVAFAPLQERWPRWFQLPTNPPYYLVLLRRPFTFLFTLLWSFIFLLASLFFAITRLPVPSCFLCDDSSRTRPRPRPKATREARAEGTPVQSRFNALGESLASSSRTLFGLPRRAPKRRVPSRARTADFHPHSLENVDESDEEGLEEEDVVEERADIAEEEEDGEGEGPGLTHQGESDSEPSEVDTVADSPLDPAPRKGGKDGVRRLFSRKPRRDPSTSTTEDDETKVGGSCSSSSSSKASTPAPSITGGKSQKSFPCPARSLRRAKSSRAASPSPNRPPLLSTFSDPHPNPRVFVEEPSNYKPDDQRRPSLSRTSTSSVEATPPSPLDSASSSSMSPGPSSLGGRPTTKRVNTSPTFSFKHPFRSLSPLSRSPATSPKHSPPPSPKLAPQPQPQLKGRRKSSDELGIASLSLRIGRAREGASLTIAAGRACPSTTCSRL</sequence>
<feature type="compositionally biased region" description="Low complexity" evidence="1">
    <location>
        <begin position="231"/>
        <end position="249"/>
    </location>
</feature>
<keyword evidence="2" id="KW-1133">Transmembrane helix</keyword>
<keyword evidence="2" id="KW-0472">Membrane</keyword>